<feature type="domain" description="Gnk2-homologous" evidence="22">
    <location>
        <begin position="141"/>
        <end position="246"/>
    </location>
</feature>
<dbReference type="InterPro" id="IPR011009">
    <property type="entry name" value="Kinase-like_dom_sf"/>
</dbReference>
<dbReference type="InterPro" id="IPR008271">
    <property type="entry name" value="Ser/Thr_kinase_AS"/>
</dbReference>
<evidence type="ECO:0000256" key="4">
    <source>
        <dbReference type="ARBA" id="ARBA00022679"/>
    </source>
</evidence>
<feature type="chain" id="PRO_5043910939" description="Cysteine-rich receptor-like protein kinase 3" evidence="20">
    <location>
        <begin position="24"/>
        <end position="650"/>
    </location>
</feature>
<feature type="transmembrane region" description="Helical" evidence="19">
    <location>
        <begin position="266"/>
        <end position="289"/>
    </location>
</feature>
<dbReference type="InterPro" id="IPR052059">
    <property type="entry name" value="CR_Ser/Thr_kinase"/>
</dbReference>
<name>A0AAV7EQJ7_ARIFI</name>
<dbReference type="Gene3D" id="3.30.430.20">
    <property type="entry name" value="Gnk2 domain, C-X8-C-X2-C motif"/>
    <property type="match status" value="2"/>
</dbReference>
<dbReference type="GO" id="GO:0016020">
    <property type="term" value="C:membrane"/>
    <property type="evidence" value="ECO:0007669"/>
    <property type="project" value="UniProtKB-SubCell"/>
</dbReference>
<dbReference type="GO" id="GO:0004674">
    <property type="term" value="F:protein serine/threonine kinase activity"/>
    <property type="evidence" value="ECO:0007669"/>
    <property type="project" value="UniProtKB-KW"/>
</dbReference>
<keyword evidence="3" id="KW-0597">Phosphoprotein</keyword>
<proteinExistence type="predicted"/>
<dbReference type="CDD" id="cd23509">
    <property type="entry name" value="Gnk2-like"/>
    <property type="match status" value="2"/>
</dbReference>
<evidence type="ECO:0000256" key="10">
    <source>
        <dbReference type="ARBA" id="ARBA00022840"/>
    </source>
</evidence>
<evidence type="ECO:0000256" key="5">
    <source>
        <dbReference type="ARBA" id="ARBA00022692"/>
    </source>
</evidence>
<dbReference type="PANTHER" id="PTHR47973">
    <property type="entry name" value="CYSTEINE-RICH RECEPTOR-LIKE PROTEIN KINASE 3"/>
    <property type="match status" value="1"/>
</dbReference>
<keyword evidence="8 17" id="KW-0547">Nucleotide-binding</keyword>
<keyword evidence="7" id="KW-0677">Repeat</keyword>
<dbReference type="SUPFAM" id="SSF56112">
    <property type="entry name" value="Protein kinase-like (PK-like)"/>
    <property type="match status" value="1"/>
</dbReference>
<evidence type="ECO:0000256" key="15">
    <source>
        <dbReference type="ARBA" id="ARBA00047558"/>
    </source>
</evidence>
<dbReference type="InterPro" id="IPR002902">
    <property type="entry name" value="GNK2"/>
</dbReference>
<dbReference type="EMBL" id="JAINDJ010000004">
    <property type="protein sequence ID" value="KAG9449907.1"/>
    <property type="molecule type" value="Genomic_DNA"/>
</dbReference>
<dbReference type="PROSITE" id="PS00107">
    <property type="entry name" value="PROTEIN_KINASE_ATP"/>
    <property type="match status" value="1"/>
</dbReference>
<dbReference type="Gene3D" id="1.10.510.10">
    <property type="entry name" value="Transferase(Phosphotransferase) domain 1"/>
    <property type="match status" value="1"/>
</dbReference>
<feature type="compositionally biased region" description="Polar residues" evidence="18">
    <location>
        <begin position="607"/>
        <end position="620"/>
    </location>
</feature>
<feature type="signal peptide" evidence="20">
    <location>
        <begin position="1"/>
        <end position="23"/>
    </location>
</feature>
<comment type="caution">
    <text evidence="23">The sequence shown here is derived from an EMBL/GenBank/DDBJ whole genome shotgun (WGS) entry which is preliminary data.</text>
</comment>
<evidence type="ECO:0000256" key="17">
    <source>
        <dbReference type="PROSITE-ProRule" id="PRU10141"/>
    </source>
</evidence>
<dbReference type="CDD" id="cd14066">
    <property type="entry name" value="STKc_IRAK"/>
    <property type="match status" value="1"/>
</dbReference>
<keyword evidence="5 19" id="KW-0812">Transmembrane</keyword>
<dbReference type="PROSITE" id="PS50011">
    <property type="entry name" value="PROTEIN_KINASE_DOM"/>
    <property type="match status" value="1"/>
</dbReference>
<evidence type="ECO:0000256" key="18">
    <source>
        <dbReference type="SAM" id="MobiDB-lite"/>
    </source>
</evidence>
<feature type="binding site" evidence="17">
    <location>
        <position position="358"/>
    </location>
    <ligand>
        <name>ATP</name>
        <dbReference type="ChEBI" id="CHEBI:30616"/>
    </ligand>
</feature>
<feature type="region of interest" description="Disordered" evidence="18">
    <location>
        <begin position="607"/>
        <end position="650"/>
    </location>
</feature>
<keyword evidence="4" id="KW-0808">Transferase</keyword>
<evidence type="ECO:0000256" key="19">
    <source>
        <dbReference type="SAM" id="Phobius"/>
    </source>
</evidence>
<comment type="catalytic activity">
    <reaction evidence="16">
        <text>L-threonyl-[protein] + ATP = O-phospho-L-threonyl-[protein] + ADP + H(+)</text>
        <dbReference type="Rhea" id="RHEA:46608"/>
        <dbReference type="Rhea" id="RHEA-COMP:11060"/>
        <dbReference type="Rhea" id="RHEA-COMP:11605"/>
        <dbReference type="ChEBI" id="CHEBI:15378"/>
        <dbReference type="ChEBI" id="CHEBI:30013"/>
        <dbReference type="ChEBI" id="CHEBI:30616"/>
        <dbReference type="ChEBI" id="CHEBI:61977"/>
        <dbReference type="ChEBI" id="CHEBI:456216"/>
    </reaction>
</comment>
<dbReference type="InterPro" id="IPR038408">
    <property type="entry name" value="GNK2_sf"/>
</dbReference>
<dbReference type="FunFam" id="3.30.430.20:FF:000015">
    <property type="entry name" value="Cysteine-rich receptor-like protein kinase 3"/>
    <property type="match status" value="1"/>
</dbReference>
<sequence length="650" mass="72214">MFLREVSFFFLFFFLFAATPSVSDPRSSTAGMICSNRTAPTSDRDTFVSNFLSAMGAVTPQISAKRFAKVVVEGSLNTTVYAIGQCMADLSQADCDLCFAQCKTQILKCFPFQKATRGGRNFLDGCYLRYDDYEFFEEAVSADDRTVCGQIEISRNHSDFRENAMKLLRNLSIQAPRNNGFYAGFVDGAKPNSTAFGLAQCWESVNQSSCGTCLDKAVSNITSCLPMEEGRVLNSGCYLRYSTQKFYNNSEPDGPSGGGGGGRRHLVVILAVCLSVTAFVMVAASALFFGRKEFSRRRKERKQLGAIATIVNKSELNFKYETLERATNYFDSSNKLGQGGSGSVYKGILPDGREVAIKRLYFTTRQWVDEFFNEVNLVSRIEHKNLVKLLGCSITGPESILVYEYVPNRSLHQHLFERINGPSLSWEIRYNIIVGIAEGLAYLHEESGYRIIHRDIKLGNVLLDENFTSKIADFGLARFFPEDKTHITTGIAGTLGYMAPEYLVRGKLTEKVDVYSFGVLLIEIICRRRNSAFPQESSPVLQRVWNYHLSNRLPEVVDPSLEGNFPRAEAIRVLQIGLLCTQASAELRPSMSMVVKMLKDNLTIPSATQPPFLNTNSGISNLEGEKSHSQPGSLTQSSGNSMSASLLDPR</sequence>
<keyword evidence="13" id="KW-0675">Receptor</keyword>
<keyword evidence="2" id="KW-0723">Serine/threonine-protein kinase</keyword>
<evidence type="ECO:0000256" key="8">
    <source>
        <dbReference type="ARBA" id="ARBA00022741"/>
    </source>
</evidence>
<evidence type="ECO:0000256" key="13">
    <source>
        <dbReference type="ARBA" id="ARBA00023170"/>
    </source>
</evidence>
<comment type="catalytic activity">
    <reaction evidence="15">
        <text>L-seryl-[protein] + ATP = O-phospho-L-seryl-[protein] + ADP + H(+)</text>
        <dbReference type="Rhea" id="RHEA:17989"/>
        <dbReference type="Rhea" id="RHEA-COMP:9863"/>
        <dbReference type="Rhea" id="RHEA-COMP:11604"/>
        <dbReference type="ChEBI" id="CHEBI:15378"/>
        <dbReference type="ChEBI" id="CHEBI:29999"/>
        <dbReference type="ChEBI" id="CHEBI:30616"/>
        <dbReference type="ChEBI" id="CHEBI:83421"/>
        <dbReference type="ChEBI" id="CHEBI:456216"/>
    </reaction>
</comment>
<evidence type="ECO:0000256" key="2">
    <source>
        <dbReference type="ARBA" id="ARBA00022527"/>
    </source>
</evidence>
<evidence type="ECO:0000256" key="6">
    <source>
        <dbReference type="ARBA" id="ARBA00022729"/>
    </source>
</evidence>
<evidence type="ECO:0000313" key="24">
    <source>
        <dbReference type="Proteomes" id="UP000825729"/>
    </source>
</evidence>
<evidence type="ECO:0000256" key="1">
    <source>
        <dbReference type="ARBA" id="ARBA00004167"/>
    </source>
</evidence>
<dbReference type="Pfam" id="PF01657">
    <property type="entry name" value="Stress-antifung"/>
    <property type="match status" value="2"/>
</dbReference>
<evidence type="ECO:0000256" key="9">
    <source>
        <dbReference type="ARBA" id="ARBA00022777"/>
    </source>
</evidence>
<evidence type="ECO:0000256" key="12">
    <source>
        <dbReference type="ARBA" id="ARBA00023136"/>
    </source>
</evidence>
<dbReference type="FunFam" id="1.10.510.10:FF:000336">
    <property type="entry name" value="Cysteine-rich receptor-like protein kinase 2"/>
    <property type="match status" value="1"/>
</dbReference>
<dbReference type="FunFam" id="3.30.200.20:FF:000177">
    <property type="entry name" value="Cysteine-rich receptor-like protein kinase 2"/>
    <property type="match status" value="1"/>
</dbReference>
<protein>
    <recommendedName>
        <fullName evidence="25">Cysteine-rich receptor-like protein kinase 3</fullName>
    </recommendedName>
</protein>
<feature type="compositionally biased region" description="Polar residues" evidence="18">
    <location>
        <begin position="629"/>
        <end position="644"/>
    </location>
</feature>
<accession>A0AAV7EQJ7</accession>
<evidence type="ECO:0000256" key="16">
    <source>
        <dbReference type="ARBA" id="ARBA00047951"/>
    </source>
</evidence>
<dbReference type="InterPro" id="IPR017441">
    <property type="entry name" value="Protein_kinase_ATP_BS"/>
</dbReference>
<dbReference type="PROSITE" id="PS51473">
    <property type="entry name" value="GNK2"/>
    <property type="match status" value="2"/>
</dbReference>
<keyword evidence="14" id="KW-0325">Glycoprotein</keyword>
<evidence type="ECO:0008006" key="25">
    <source>
        <dbReference type="Google" id="ProtNLM"/>
    </source>
</evidence>
<keyword evidence="12 19" id="KW-0472">Membrane</keyword>
<evidence type="ECO:0000259" key="22">
    <source>
        <dbReference type="PROSITE" id="PS51473"/>
    </source>
</evidence>
<keyword evidence="9" id="KW-0418">Kinase</keyword>
<evidence type="ECO:0000256" key="14">
    <source>
        <dbReference type="ARBA" id="ARBA00023180"/>
    </source>
</evidence>
<evidence type="ECO:0000256" key="7">
    <source>
        <dbReference type="ARBA" id="ARBA00022737"/>
    </source>
</evidence>
<keyword evidence="6 20" id="KW-0732">Signal</keyword>
<feature type="domain" description="Gnk2-homologous" evidence="22">
    <location>
        <begin position="29"/>
        <end position="135"/>
    </location>
</feature>
<dbReference type="Gene3D" id="3.30.200.20">
    <property type="entry name" value="Phosphorylase Kinase, domain 1"/>
    <property type="match status" value="1"/>
</dbReference>
<dbReference type="InterPro" id="IPR000719">
    <property type="entry name" value="Prot_kinase_dom"/>
</dbReference>
<evidence type="ECO:0000256" key="11">
    <source>
        <dbReference type="ARBA" id="ARBA00022989"/>
    </source>
</evidence>
<dbReference type="GO" id="GO:0005524">
    <property type="term" value="F:ATP binding"/>
    <property type="evidence" value="ECO:0007669"/>
    <property type="project" value="UniProtKB-UniRule"/>
</dbReference>
<reference evidence="23 24" key="1">
    <citation type="submission" date="2021-07" db="EMBL/GenBank/DDBJ databases">
        <title>The Aristolochia fimbriata genome: insights into angiosperm evolution, floral development and chemical biosynthesis.</title>
        <authorList>
            <person name="Jiao Y."/>
        </authorList>
    </citation>
    <scope>NUCLEOTIDE SEQUENCE [LARGE SCALE GENOMIC DNA]</scope>
    <source>
        <strain evidence="23">IBCAS-2021</strain>
        <tissue evidence="23">Leaf</tissue>
    </source>
</reference>
<keyword evidence="24" id="KW-1185">Reference proteome</keyword>
<evidence type="ECO:0000256" key="20">
    <source>
        <dbReference type="SAM" id="SignalP"/>
    </source>
</evidence>
<evidence type="ECO:0000313" key="23">
    <source>
        <dbReference type="EMBL" id="KAG9449907.1"/>
    </source>
</evidence>
<comment type="subcellular location">
    <subcellularLocation>
        <location evidence="1">Membrane</location>
        <topology evidence="1">Single-pass membrane protein</topology>
    </subcellularLocation>
</comment>
<feature type="domain" description="Protein kinase" evidence="21">
    <location>
        <begin position="330"/>
        <end position="613"/>
    </location>
</feature>
<organism evidence="23 24">
    <name type="scientific">Aristolochia fimbriata</name>
    <name type="common">White veined hardy Dutchman's pipe vine</name>
    <dbReference type="NCBI Taxonomy" id="158543"/>
    <lineage>
        <taxon>Eukaryota</taxon>
        <taxon>Viridiplantae</taxon>
        <taxon>Streptophyta</taxon>
        <taxon>Embryophyta</taxon>
        <taxon>Tracheophyta</taxon>
        <taxon>Spermatophyta</taxon>
        <taxon>Magnoliopsida</taxon>
        <taxon>Magnoliidae</taxon>
        <taxon>Piperales</taxon>
        <taxon>Aristolochiaceae</taxon>
        <taxon>Aristolochia</taxon>
    </lineage>
</organism>
<keyword evidence="11 19" id="KW-1133">Transmembrane helix</keyword>
<dbReference type="PROSITE" id="PS00108">
    <property type="entry name" value="PROTEIN_KINASE_ST"/>
    <property type="match status" value="1"/>
</dbReference>
<gene>
    <name evidence="23" type="ORF">H6P81_009872</name>
</gene>
<dbReference type="Proteomes" id="UP000825729">
    <property type="component" value="Unassembled WGS sequence"/>
</dbReference>
<evidence type="ECO:0000259" key="21">
    <source>
        <dbReference type="PROSITE" id="PS50011"/>
    </source>
</evidence>
<dbReference type="Pfam" id="PF00069">
    <property type="entry name" value="Pkinase"/>
    <property type="match status" value="1"/>
</dbReference>
<dbReference type="SMART" id="SM00220">
    <property type="entry name" value="S_TKc"/>
    <property type="match status" value="1"/>
</dbReference>
<keyword evidence="10 17" id="KW-0067">ATP-binding</keyword>
<dbReference type="AlphaFoldDB" id="A0AAV7EQJ7"/>
<evidence type="ECO:0000256" key="3">
    <source>
        <dbReference type="ARBA" id="ARBA00022553"/>
    </source>
</evidence>